<keyword evidence="6 7" id="KW-0472">Membrane</keyword>
<keyword evidence="5 7" id="KW-1133">Transmembrane helix</keyword>
<dbReference type="RefSeq" id="WP_085276047.1">
    <property type="nucleotide sequence ID" value="NZ_FXAG01000008.1"/>
</dbReference>
<dbReference type="InterPro" id="IPR003370">
    <property type="entry name" value="Chromate_transpt"/>
</dbReference>
<keyword evidence="4 7" id="KW-0812">Transmembrane</keyword>
<evidence type="ECO:0000256" key="6">
    <source>
        <dbReference type="ARBA" id="ARBA00023136"/>
    </source>
</evidence>
<dbReference type="PANTHER" id="PTHR43663:SF1">
    <property type="entry name" value="CHROMATE TRANSPORTER"/>
    <property type="match status" value="1"/>
</dbReference>
<evidence type="ECO:0000256" key="2">
    <source>
        <dbReference type="ARBA" id="ARBA00005262"/>
    </source>
</evidence>
<reference evidence="9" key="1">
    <citation type="submission" date="2017-04" db="EMBL/GenBank/DDBJ databases">
        <authorList>
            <person name="Varghese N."/>
            <person name="Submissions S."/>
        </authorList>
    </citation>
    <scope>NUCLEOTIDE SEQUENCE [LARGE SCALE GENOMIC DNA]</scope>
    <source>
        <strain evidence="9">DSM 22618</strain>
    </source>
</reference>
<dbReference type="Proteomes" id="UP000192920">
    <property type="component" value="Unassembled WGS sequence"/>
</dbReference>
<dbReference type="Pfam" id="PF02417">
    <property type="entry name" value="Chromate_transp"/>
    <property type="match status" value="1"/>
</dbReference>
<dbReference type="InterPro" id="IPR052518">
    <property type="entry name" value="CHR_Transporter"/>
</dbReference>
<keyword evidence="9" id="KW-1185">Reference proteome</keyword>
<protein>
    <submittedName>
        <fullName evidence="8">Chromate transporter</fullName>
    </submittedName>
</protein>
<evidence type="ECO:0000313" key="9">
    <source>
        <dbReference type="Proteomes" id="UP000192920"/>
    </source>
</evidence>
<feature type="transmembrane region" description="Helical" evidence="7">
    <location>
        <begin position="113"/>
        <end position="130"/>
    </location>
</feature>
<evidence type="ECO:0000256" key="7">
    <source>
        <dbReference type="SAM" id="Phobius"/>
    </source>
</evidence>
<evidence type="ECO:0000256" key="1">
    <source>
        <dbReference type="ARBA" id="ARBA00004651"/>
    </source>
</evidence>
<name>A0A1Y6BMK2_9NEIS</name>
<evidence type="ECO:0000256" key="3">
    <source>
        <dbReference type="ARBA" id="ARBA00022475"/>
    </source>
</evidence>
<dbReference type="STRING" id="1123014.SAMN02745746_01753"/>
<accession>A0A1Y6BMK2</accession>
<proteinExistence type="inferred from homology"/>
<sequence>MSVLLSLLGTFSLFSLMAVGGANALLPEIHRYVVESNGWMTGTEFAALFAIAQAAPGPNVLVVSLIGWKVAGIPGALVSTLGMCGPSSLLSFYVARLWQRFRASPWRRVIERGLAPVTIGLVLGSAWLLSRSANDGWASWLLCGATAAVAWKSRLNPLWLLGAGALLGWLGLV</sequence>
<dbReference type="EMBL" id="FXAG01000008">
    <property type="protein sequence ID" value="SMF19208.1"/>
    <property type="molecule type" value="Genomic_DNA"/>
</dbReference>
<gene>
    <name evidence="8" type="ORF">SAMN02745746_01753</name>
</gene>
<keyword evidence="3" id="KW-1003">Cell membrane</keyword>
<feature type="transmembrane region" description="Helical" evidence="7">
    <location>
        <begin position="155"/>
        <end position="172"/>
    </location>
</feature>
<organism evidence="8 9">
    <name type="scientific">Pseudogulbenkiania subflava DSM 22618</name>
    <dbReference type="NCBI Taxonomy" id="1123014"/>
    <lineage>
        <taxon>Bacteria</taxon>
        <taxon>Pseudomonadati</taxon>
        <taxon>Pseudomonadota</taxon>
        <taxon>Betaproteobacteria</taxon>
        <taxon>Neisseriales</taxon>
        <taxon>Chromobacteriaceae</taxon>
        <taxon>Pseudogulbenkiania</taxon>
    </lineage>
</organism>
<dbReference type="GO" id="GO:0015109">
    <property type="term" value="F:chromate transmembrane transporter activity"/>
    <property type="evidence" value="ECO:0007669"/>
    <property type="project" value="InterPro"/>
</dbReference>
<comment type="subcellular location">
    <subcellularLocation>
        <location evidence="1">Cell membrane</location>
        <topology evidence="1">Multi-pass membrane protein</topology>
    </subcellularLocation>
</comment>
<evidence type="ECO:0000313" key="8">
    <source>
        <dbReference type="EMBL" id="SMF19208.1"/>
    </source>
</evidence>
<evidence type="ECO:0000256" key="5">
    <source>
        <dbReference type="ARBA" id="ARBA00022989"/>
    </source>
</evidence>
<dbReference type="PANTHER" id="PTHR43663">
    <property type="entry name" value="CHROMATE TRANSPORT PROTEIN-RELATED"/>
    <property type="match status" value="1"/>
</dbReference>
<dbReference type="GO" id="GO:0005886">
    <property type="term" value="C:plasma membrane"/>
    <property type="evidence" value="ECO:0007669"/>
    <property type="project" value="UniProtKB-SubCell"/>
</dbReference>
<dbReference type="AlphaFoldDB" id="A0A1Y6BMK2"/>
<comment type="similarity">
    <text evidence="2">Belongs to the chromate ion transporter (CHR) (TC 2.A.51) family.</text>
</comment>
<feature type="transmembrane region" description="Helical" evidence="7">
    <location>
        <begin position="71"/>
        <end position="93"/>
    </location>
</feature>
<evidence type="ECO:0000256" key="4">
    <source>
        <dbReference type="ARBA" id="ARBA00022692"/>
    </source>
</evidence>